<organism evidence="2 3">
    <name type="scientific">Trifolium subterraneum</name>
    <name type="common">Subterranean clover</name>
    <dbReference type="NCBI Taxonomy" id="3900"/>
    <lineage>
        <taxon>Eukaryota</taxon>
        <taxon>Viridiplantae</taxon>
        <taxon>Streptophyta</taxon>
        <taxon>Embryophyta</taxon>
        <taxon>Tracheophyta</taxon>
        <taxon>Spermatophyta</taxon>
        <taxon>Magnoliopsida</taxon>
        <taxon>eudicotyledons</taxon>
        <taxon>Gunneridae</taxon>
        <taxon>Pentapetalae</taxon>
        <taxon>rosids</taxon>
        <taxon>fabids</taxon>
        <taxon>Fabales</taxon>
        <taxon>Fabaceae</taxon>
        <taxon>Papilionoideae</taxon>
        <taxon>50 kb inversion clade</taxon>
        <taxon>NPAAA clade</taxon>
        <taxon>Hologalegina</taxon>
        <taxon>IRL clade</taxon>
        <taxon>Trifolieae</taxon>
        <taxon>Trifolium</taxon>
    </lineage>
</organism>
<feature type="compositionally biased region" description="Basic residues" evidence="1">
    <location>
        <begin position="34"/>
        <end position="43"/>
    </location>
</feature>
<evidence type="ECO:0000313" key="2">
    <source>
        <dbReference type="EMBL" id="GAU21820.1"/>
    </source>
</evidence>
<proteinExistence type="predicted"/>
<gene>
    <name evidence="2" type="ORF">TSUD_176660</name>
</gene>
<dbReference type="AlphaFoldDB" id="A0A2Z6MF40"/>
<name>A0A2Z6MF40_TRISU</name>
<feature type="non-terminal residue" evidence="2">
    <location>
        <position position="77"/>
    </location>
</feature>
<protein>
    <submittedName>
        <fullName evidence="2">Uncharacterized protein</fullName>
    </submittedName>
</protein>
<evidence type="ECO:0000256" key="1">
    <source>
        <dbReference type="SAM" id="MobiDB-lite"/>
    </source>
</evidence>
<sequence length="77" mass="8709">LTREYKNLVLRIPPQSSLPTGLPPTAGNGTSTHRVSHHLRRRSSVSNSPISQFRQKKGGKRKRKTKFKIGELCHHNV</sequence>
<reference evidence="3" key="1">
    <citation type="journal article" date="2017" name="Front. Plant Sci.">
        <title>Climate Clever Clovers: New Paradigm to Reduce the Environmental Footprint of Ruminants by Breeding Low Methanogenic Forages Utilizing Haplotype Variation.</title>
        <authorList>
            <person name="Kaur P."/>
            <person name="Appels R."/>
            <person name="Bayer P.E."/>
            <person name="Keeble-Gagnere G."/>
            <person name="Wang J."/>
            <person name="Hirakawa H."/>
            <person name="Shirasawa K."/>
            <person name="Vercoe P."/>
            <person name="Stefanova K."/>
            <person name="Durmic Z."/>
            <person name="Nichols P."/>
            <person name="Revell C."/>
            <person name="Isobe S.N."/>
            <person name="Edwards D."/>
            <person name="Erskine W."/>
        </authorList>
    </citation>
    <scope>NUCLEOTIDE SEQUENCE [LARGE SCALE GENOMIC DNA]</scope>
    <source>
        <strain evidence="3">cv. Daliak</strain>
    </source>
</reference>
<feature type="compositionally biased region" description="Basic residues" evidence="1">
    <location>
        <begin position="54"/>
        <end position="67"/>
    </location>
</feature>
<accession>A0A2Z6MF40</accession>
<keyword evidence="3" id="KW-1185">Reference proteome</keyword>
<dbReference type="Proteomes" id="UP000242715">
    <property type="component" value="Unassembled WGS sequence"/>
</dbReference>
<feature type="region of interest" description="Disordered" evidence="1">
    <location>
        <begin position="14"/>
        <end position="69"/>
    </location>
</feature>
<evidence type="ECO:0000313" key="3">
    <source>
        <dbReference type="Proteomes" id="UP000242715"/>
    </source>
</evidence>
<dbReference type="EMBL" id="DF973238">
    <property type="protein sequence ID" value="GAU21820.1"/>
    <property type="molecule type" value="Genomic_DNA"/>
</dbReference>
<feature type="non-terminal residue" evidence="2">
    <location>
        <position position="1"/>
    </location>
</feature>